<dbReference type="InterPro" id="IPR031330">
    <property type="entry name" value="Gly_Hdrlase_35_cat"/>
</dbReference>
<dbReference type="EC" id="3.2.1.23" evidence="4"/>
<comment type="caution">
    <text evidence="10">The sequence shown here is derived from an EMBL/GenBank/DDBJ whole genome shotgun (WGS) entry which is preliminary data.</text>
</comment>
<feature type="domain" description="Beta-galactosidase galactose-binding" evidence="9">
    <location>
        <begin position="571"/>
        <end position="632"/>
    </location>
</feature>
<comment type="similarity">
    <text evidence="1 5">Belongs to the glycosyl hydrolase 35 family.</text>
</comment>
<proteinExistence type="inferred from homology"/>
<dbReference type="GO" id="GO:0005975">
    <property type="term" value="P:carbohydrate metabolic process"/>
    <property type="evidence" value="ECO:0007669"/>
    <property type="project" value="InterPro"/>
</dbReference>
<dbReference type="PROSITE" id="PS01182">
    <property type="entry name" value="GLYCOSYL_HYDROL_F35"/>
    <property type="match status" value="1"/>
</dbReference>
<dbReference type="FunFam" id="2.60.120.260:FF:000049">
    <property type="entry name" value="Beta-galactosidase"/>
    <property type="match status" value="3"/>
</dbReference>
<dbReference type="Gene3D" id="3.20.20.80">
    <property type="entry name" value="Glycosidases"/>
    <property type="match status" value="3"/>
</dbReference>
<dbReference type="SUPFAM" id="SSF51445">
    <property type="entry name" value="(Trans)glycosidases"/>
    <property type="match status" value="3"/>
</dbReference>
<dbReference type="Pfam" id="PF21317">
    <property type="entry name" value="BetaGal_ABD_1"/>
    <property type="match status" value="3"/>
</dbReference>
<evidence type="ECO:0000256" key="4">
    <source>
        <dbReference type="RuleBase" id="RU000675"/>
    </source>
</evidence>
<organism evidence="10 11">
    <name type="scientific">Tenebrio molitor</name>
    <name type="common">Yellow mealworm beetle</name>
    <dbReference type="NCBI Taxonomy" id="7067"/>
    <lineage>
        <taxon>Eukaryota</taxon>
        <taxon>Metazoa</taxon>
        <taxon>Ecdysozoa</taxon>
        <taxon>Arthropoda</taxon>
        <taxon>Hexapoda</taxon>
        <taxon>Insecta</taxon>
        <taxon>Pterygota</taxon>
        <taxon>Neoptera</taxon>
        <taxon>Endopterygota</taxon>
        <taxon>Coleoptera</taxon>
        <taxon>Polyphaga</taxon>
        <taxon>Cucujiformia</taxon>
        <taxon>Tenebrionidae</taxon>
        <taxon>Tenebrio</taxon>
    </lineage>
</organism>
<evidence type="ECO:0000259" key="8">
    <source>
        <dbReference type="Pfam" id="PF21317"/>
    </source>
</evidence>
<feature type="domain" description="Beta-galactosidase 1-like first all-beta" evidence="8">
    <location>
        <begin position="430"/>
        <end position="549"/>
    </location>
</feature>
<keyword evidence="11" id="KW-1185">Reference proteome</keyword>
<evidence type="ECO:0000256" key="2">
    <source>
        <dbReference type="ARBA" id="ARBA00022801"/>
    </source>
</evidence>
<evidence type="ECO:0000313" key="11">
    <source>
        <dbReference type="Proteomes" id="UP000719412"/>
    </source>
</evidence>
<comment type="catalytic activity">
    <reaction evidence="4">
        <text>Hydrolysis of terminal non-reducing beta-D-galactose residues in beta-D-galactosides.</text>
        <dbReference type="EC" id="3.2.1.23"/>
    </reaction>
</comment>
<dbReference type="PRINTS" id="PR00742">
    <property type="entry name" value="GLHYDRLASE35"/>
</dbReference>
<accession>A0A8J6LFG3</accession>
<feature type="domain" description="Beta-galactosidase galactose-binding" evidence="9">
    <location>
        <begin position="1187"/>
        <end position="1248"/>
    </location>
</feature>
<feature type="domain" description="Glycoside hydrolase 35 catalytic" evidence="7">
    <location>
        <begin position="660"/>
        <end position="984"/>
    </location>
</feature>
<dbReference type="EMBL" id="JABDTM020027310">
    <property type="protein sequence ID" value="KAH0810726.1"/>
    <property type="molecule type" value="Genomic_DNA"/>
</dbReference>
<keyword evidence="6" id="KW-0732">Signal</keyword>
<evidence type="ECO:0000256" key="1">
    <source>
        <dbReference type="ARBA" id="ARBA00009809"/>
    </source>
</evidence>
<name>A0A8J6LFG3_TENMO</name>
<dbReference type="GO" id="GO:0004565">
    <property type="term" value="F:beta-galactosidase activity"/>
    <property type="evidence" value="ECO:0007669"/>
    <property type="project" value="UniProtKB-EC"/>
</dbReference>
<feature type="signal peptide" evidence="6">
    <location>
        <begin position="1"/>
        <end position="21"/>
    </location>
</feature>
<keyword evidence="2 4" id="KW-0378">Hydrolase</keyword>
<gene>
    <name evidence="10" type="ORF">GEV33_012064</name>
</gene>
<dbReference type="FunFam" id="3.20.20.80:FF:000115">
    <property type="entry name" value="Beta-galactosidase"/>
    <property type="match status" value="2"/>
</dbReference>
<dbReference type="InterPro" id="IPR001944">
    <property type="entry name" value="Glycoside_Hdrlase_35"/>
</dbReference>
<feature type="domain" description="Beta-galactosidase 1-like first all-beta" evidence="8">
    <location>
        <begin position="1043"/>
        <end position="1165"/>
    </location>
</feature>
<dbReference type="Proteomes" id="UP000719412">
    <property type="component" value="Unassembled WGS sequence"/>
</dbReference>
<evidence type="ECO:0000256" key="3">
    <source>
        <dbReference type="ARBA" id="ARBA00023295"/>
    </source>
</evidence>
<dbReference type="InterPro" id="IPR048912">
    <property type="entry name" value="BetaGal1-like_ABD1"/>
</dbReference>
<evidence type="ECO:0000259" key="9">
    <source>
        <dbReference type="Pfam" id="PF21467"/>
    </source>
</evidence>
<evidence type="ECO:0000256" key="5">
    <source>
        <dbReference type="RuleBase" id="RU003679"/>
    </source>
</evidence>
<feature type="domain" description="Glycoside hydrolase 35 catalytic" evidence="7">
    <location>
        <begin position="1418"/>
        <end position="1741"/>
    </location>
</feature>
<sequence length="2025" mass="228714">MAFNPRILLGLLSLITIGASADLPTLYEYYTEGGINSGLSVDQPYFTLNGKNISIYSGAMHYFRVPPELWQDRLRKLRAAGLNTVETYIAWNIHEPQDGVFDFGDGGTESGGWADLPGFIKLAQQEDLFVILRPGPYICGEWEFGGFPSWLLRNDGIKLRQDDDVFLNYVQRYFDQLLPILSELQFTKGGPIIMVQVENELGFSWYIDTNYLQKIYDMVRGGGIVELLSSCDGASSEQIGTLPGLLFQTIDFGSDIEGNFGKLEEIQPNKPVMAMEFYPGWADHWTEQHHTTDPNDFRNNYEQALAWPGSANLYMFHGGTNWGFLNGANNGVGDNSNFQPITTTYDFDAPLTEAGDYTPKYDIIRELTKKYSAVETYTPDPPEVKERRVYSSLDLNGQLRFEDILRQAPDKIESDVPLSMEMLPINQNSGQSYGYIVYHREGLDIPANSLLTITGHVRDTVMVLVNNVLISNALTLSDRLDTFGYWRIENGNITLTTEDLNGATLDLIIENWGRVGFGDFYHQYKGLVDANRVFLNDEELTSWTIYPLEFKRSWNQNLGDWGPVDGTVTGPALYKATLTIDDDDITDTYIDMQEWVKGFVIVNGIVVGRYVPALGPQQALYLPGPWLQKGDNEIIVFEHSLWPASQIKFTKDPIYNQPYFTLNGKNISIYSGSMHYFRIPPELWQDRLRKLRAAGLNTVETSIAWNIHHPNINDLEFGDGGTELEAWANLTGFIRLAQQEDLFVIVRLGPYISADWEFGGLPSWLLSVETMEIRQYNAYFLSNVGKYFGEMLSILSKLQFTNGGPIIMFQVEHELAYSPYPNAEYLQILYELIQYLDIVELLSSCDGASSGQNGTLPGLLFQTIEFGSEIALNFGKLEEMQPNKPVMAMEFYSGWADHWTEQHRTRDLIDFRDNYEQALAWPGSVNLYMFHGGTNWGFMNGANNGVGDNSNFQPITTSYDFDAPLTEAGDYTPKYDAIRELMKKYNTIETYTPDPPEVKGRRVYSSLDLNGQLRFENILRQAPDKIEDCFQSMENLPINENSGQSYGYTVYRREGLNIPANSALTITGHVRDTVMVLVNGVLISNALTSSDRLDTFGYWRIENGIVLLTTEDLNNATLDLIFENWGRVGFGNFYKQFKGLTDSNRLFLNYEELGCRTNWTIYPLEFKRSWNQNLGDWEPVDGSVTGPALYKATLTIDDDDITDTYIDMQEWVKGFVIVNGIVVGRYATALGPQQALYLPGPWLHKGDNEIIVGTLTVENYPKDAFIDMQEWTKGDVLVNGFALGKPAGEDFFKGRNLHRAMDVCVCLLGADGRVVEGRINTLSATTARSARVRVPSGKGAHGCINVVYLDPEQWHLSTCKYIGQKLMKFSCYNYVYSSSLWAQLMLTSLVASADLPTLYEYYTGDGISSGLSADQPYFTLNGKNITIYSGAMHYFRIPPQYWRDRLRKLRAAGLNTVETYVAWNLHEPQDGLFDFGDGGTDMQQFLDVQQYIKIAQEEDLFVIVRPGPYICAEWEWGGFPSWLLKVDGIKVRTLDATYMTYVKRYFDKLLPLLAELQFTNGGPIIAVQVENEYGSSPQKDLDYIQQLYDLIRDKGIVELLVTSDSAGGTSGTLPDLLLQTINFGGNPLGYLNSLKRMQPDRPLMTMEYWTGWYDHWSEEHHTVANNTFGGILETILTFPASVNMYMFHGGTNWGFLNGANIGPGDNSNFQPTTTSYDYDAPLSEAGDYTDKYYIAKELIKQYNTVETLTPDQPELMERQAYASVDVTEQLDFDDIIASSPVVKSQNPLPMEKLPINNDSGQSYGYIVYRQEGLSIAADSVLTITGHVRDTIMVLINGVLISKPLSSSDDLKGFGYWKQENSNITLTSEDLSDATLDIVIENWGRGNFGNLYYQYKGLSEDNQVYLNEEELSSWTIYPLEFKKSWIAELVDWKPFDGSQTGPVLYRGTLTVEGDPKDTFIDMQEWTKGVVFVNGFALGKHAMIGPQQTLYLPGPFLQEGENEIVIFEEFAAATQIKFSEDPIFNTK</sequence>
<dbReference type="PANTHER" id="PTHR23421">
    <property type="entry name" value="BETA-GALACTOSIDASE RELATED"/>
    <property type="match status" value="1"/>
</dbReference>
<dbReference type="Pfam" id="PF01301">
    <property type="entry name" value="Glyco_hydro_35"/>
    <property type="match status" value="3"/>
</dbReference>
<reference evidence="10" key="2">
    <citation type="submission" date="2021-08" db="EMBL/GenBank/DDBJ databases">
        <authorList>
            <person name="Eriksson T."/>
        </authorList>
    </citation>
    <scope>NUCLEOTIDE SEQUENCE</scope>
    <source>
        <strain evidence="10">Stoneville</strain>
        <tissue evidence="10">Whole head</tissue>
    </source>
</reference>
<dbReference type="Pfam" id="PF21467">
    <property type="entry name" value="BetaGal_gal-bd"/>
    <property type="match status" value="3"/>
</dbReference>
<evidence type="ECO:0000259" key="7">
    <source>
        <dbReference type="Pfam" id="PF01301"/>
    </source>
</evidence>
<evidence type="ECO:0000313" key="10">
    <source>
        <dbReference type="EMBL" id="KAH0810726.1"/>
    </source>
</evidence>
<feature type="chain" id="PRO_5035319709" description="Beta-galactosidase" evidence="6">
    <location>
        <begin position="22"/>
        <end position="2025"/>
    </location>
</feature>
<dbReference type="Gene3D" id="2.60.120.260">
    <property type="entry name" value="Galactose-binding domain-like"/>
    <property type="match status" value="6"/>
</dbReference>
<dbReference type="SUPFAM" id="SSF49785">
    <property type="entry name" value="Galactose-binding domain-like"/>
    <property type="match status" value="3"/>
</dbReference>
<keyword evidence="3 4" id="KW-0326">Glycosidase</keyword>
<protein>
    <recommendedName>
        <fullName evidence="4">Beta-galactosidase</fullName>
        <ecNumber evidence="4">3.2.1.23</ecNumber>
    </recommendedName>
</protein>
<dbReference type="InterPro" id="IPR017853">
    <property type="entry name" value="GH"/>
</dbReference>
<feature type="domain" description="Glycoside hydrolase 35 catalytic" evidence="7">
    <location>
        <begin position="46"/>
        <end position="370"/>
    </location>
</feature>
<dbReference type="InterPro" id="IPR048913">
    <property type="entry name" value="BetaGal_gal-bd"/>
</dbReference>
<feature type="domain" description="Beta-galactosidase 1-like first all-beta" evidence="8">
    <location>
        <begin position="1800"/>
        <end position="1919"/>
    </location>
</feature>
<dbReference type="InterPro" id="IPR008979">
    <property type="entry name" value="Galactose-bd-like_sf"/>
</dbReference>
<feature type="domain" description="Beta-galactosidase galactose-binding" evidence="9">
    <location>
        <begin position="1941"/>
        <end position="2000"/>
    </location>
</feature>
<evidence type="ECO:0000256" key="6">
    <source>
        <dbReference type="SAM" id="SignalP"/>
    </source>
</evidence>
<reference evidence="10" key="1">
    <citation type="journal article" date="2020" name="J Insects Food Feed">
        <title>The yellow mealworm (Tenebrio molitor) genome: a resource for the emerging insects as food and feed industry.</title>
        <authorList>
            <person name="Eriksson T."/>
            <person name="Andere A."/>
            <person name="Kelstrup H."/>
            <person name="Emery V."/>
            <person name="Picard C."/>
        </authorList>
    </citation>
    <scope>NUCLEOTIDE SEQUENCE</scope>
    <source>
        <strain evidence="10">Stoneville</strain>
        <tissue evidence="10">Whole head</tissue>
    </source>
</reference>
<dbReference type="InterPro" id="IPR019801">
    <property type="entry name" value="Glyco_hydro_35_CS"/>
</dbReference>